<protein>
    <submittedName>
        <fullName evidence="1">Uncharacterized protein</fullName>
    </submittedName>
</protein>
<evidence type="ECO:0000313" key="1">
    <source>
        <dbReference type="EMBL" id="GAI17090.1"/>
    </source>
</evidence>
<sequence length="127" mass="14718">IHNTTIMPIAERCRCRRCNEIYNSWNLQSDQHFQQAVFINYINSLASAVAEIDADFPLYLNVLVNYDAKTRLGNPYYNPEDWLNSIPDIDFICPDIYFESKVAVIDTFNFGRNIIFIPESGQSKEAK</sequence>
<dbReference type="InterPro" id="IPR017853">
    <property type="entry name" value="GH"/>
</dbReference>
<feature type="non-terminal residue" evidence="1">
    <location>
        <position position="127"/>
    </location>
</feature>
<accession>X1MQY0</accession>
<proteinExistence type="predicted"/>
<feature type="non-terminal residue" evidence="1">
    <location>
        <position position="1"/>
    </location>
</feature>
<dbReference type="Gene3D" id="3.20.20.80">
    <property type="entry name" value="Glycosidases"/>
    <property type="match status" value="1"/>
</dbReference>
<gene>
    <name evidence="1" type="ORF">S06H3_11605</name>
</gene>
<reference evidence="1" key="1">
    <citation type="journal article" date="2014" name="Front. Microbiol.">
        <title>High frequency of phylogenetically diverse reductive dehalogenase-homologous genes in deep subseafloor sedimentary metagenomes.</title>
        <authorList>
            <person name="Kawai M."/>
            <person name="Futagami T."/>
            <person name="Toyoda A."/>
            <person name="Takaki Y."/>
            <person name="Nishi S."/>
            <person name="Hori S."/>
            <person name="Arai W."/>
            <person name="Tsubouchi T."/>
            <person name="Morono Y."/>
            <person name="Uchiyama I."/>
            <person name="Ito T."/>
            <person name="Fujiyama A."/>
            <person name="Inagaki F."/>
            <person name="Takami H."/>
        </authorList>
    </citation>
    <scope>NUCLEOTIDE SEQUENCE</scope>
    <source>
        <strain evidence="1">Expedition CK06-06</strain>
    </source>
</reference>
<dbReference type="SUPFAM" id="SSF51445">
    <property type="entry name" value="(Trans)glycosidases"/>
    <property type="match status" value="1"/>
</dbReference>
<dbReference type="EMBL" id="BARV01005691">
    <property type="protein sequence ID" value="GAI17090.1"/>
    <property type="molecule type" value="Genomic_DNA"/>
</dbReference>
<organism evidence="1">
    <name type="scientific">marine sediment metagenome</name>
    <dbReference type="NCBI Taxonomy" id="412755"/>
    <lineage>
        <taxon>unclassified sequences</taxon>
        <taxon>metagenomes</taxon>
        <taxon>ecological metagenomes</taxon>
    </lineage>
</organism>
<dbReference type="AlphaFoldDB" id="X1MQY0"/>
<name>X1MQY0_9ZZZZ</name>
<comment type="caution">
    <text evidence="1">The sequence shown here is derived from an EMBL/GenBank/DDBJ whole genome shotgun (WGS) entry which is preliminary data.</text>
</comment>